<proteinExistence type="predicted"/>
<organism evidence="1 2">
    <name type="scientific">Parafrankia soli</name>
    <dbReference type="NCBI Taxonomy" id="2599596"/>
    <lineage>
        <taxon>Bacteria</taxon>
        <taxon>Bacillati</taxon>
        <taxon>Actinomycetota</taxon>
        <taxon>Actinomycetes</taxon>
        <taxon>Frankiales</taxon>
        <taxon>Frankiaceae</taxon>
        <taxon>Parafrankia</taxon>
    </lineage>
</organism>
<keyword evidence="2" id="KW-1185">Reference proteome</keyword>
<name>A0A1S1PRJ5_9ACTN</name>
<reference evidence="2" key="1">
    <citation type="submission" date="2016-07" db="EMBL/GenBank/DDBJ databases">
        <title>Frankia sp. NRRL B-16219 Genome sequencing.</title>
        <authorList>
            <person name="Ghodhbane-Gtari F."/>
            <person name="Swanson E."/>
            <person name="Gueddou A."/>
            <person name="Louati M."/>
            <person name="Nouioui I."/>
            <person name="Hezbri K."/>
            <person name="Abebe-Akele F."/>
            <person name="Simpson S."/>
            <person name="Morris K."/>
            <person name="Thomas K."/>
            <person name="Gtari M."/>
            <person name="Tisa L.S."/>
        </authorList>
    </citation>
    <scope>NUCLEOTIDE SEQUENCE [LARGE SCALE GENOMIC DNA]</scope>
    <source>
        <strain evidence="2">NRRL B-16219</strain>
    </source>
</reference>
<gene>
    <name evidence="1" type="ORF">BBK14_23470</name>
</gene>
<dbReference type="EMBL" id="MAXA01000237">
    <property type="protein sequence ID" value="OHV23947.1"/>
    <property type="molecule type" value="Genomic_DNA"/>
</dbReference>
<comment type="caution">
    <text evidence="1">The sequence shown here is derived from an EMBL/GenBank/DDBJ whole genome shotgun (WGS) entry which is preliminary data.</text>
</comment>
<dbReference type="Proteomes" id="UP000179769">
    <property type="component" value="Unassembled WGS sequence"/>
</dbReference>
<protein>
    <submittedName>
        <fullName evidence="1">Uncharacterized protein</fullName>
    </submittedName>
</protein>
<sequence length="65" mass="7000">MAGRPTVTDVEGFGKELMAASPDLPGSWLIKGVAVKEVGDTGSALLVKEPARRLLSPRRPSDRRR</sequence>
<dbReference type="RefSeq" id="WP_071065697.1">
    <property type="nucleotide sequence ID" value="NZ_MAXA01000237.1"/>
</dbReference>
<evidence type="ECO:0000313" key="1">
    <source>
        <dbReference type="EMBL" id="OHV23947.1"/>
    </source>
</evidence>
<dbReference type="AlphaFoldDB" id="A0A1S1PRJ5"/>
<evidence type="ECO:0000313" key="2">
    <source>
        <dbReference type="Proteomes" id="UP000179769"/>
    </source>
</evidence>
<accession>A0A1S1PRJ5</accession>
<dbReference type="OrthoDB" id="9793302at2"/>